<feature type="compositionally biased region" description="Polar residues" evidence="1">
    <location>
        <begin position="1"/>
        <end position="11"/>
    </location>
</feature>
<evidence type="ECO:0000313" key="2">
    <source>
        <dbReference type="EMBL" id="TFK92751.1"/>
    </source>
</evidence>
<sequence length="139" mass="16192">MQASLVSSTQPEAELPVGRLPKPPHKFLGPLKHFTANYQLYAAQQYHEEGQGLVKGLGEEHPGWKEKPQFSMLVTNGNTVASYLEDAFDQRKWDREKNRIIKHEARKYRTSAYVRTVIEDRRTGVRQRYGAQIVRDRRR</sequence>
<dbReference type="Proteomes" id="UP000308197">
    <property type="component" value="Unassembled WGS sequence"/>
</dbReference>
<keyword evidence="3" id="KW-1185">Reference proteome</keyword>
<gene>
    <name evidence="2" type="ORF">K466DRAFT_201524</name>
</gene>
<protein>
    <submittedName>
        <fullName evidence="2">Uncharacterized protein</fullName>
    </submittedName>
</protein>
<evidence type="ECO:0000313" key="3">
    <source>
        <dbReference type="Proteomes" id="UP000308197"/>
    </source>
</evidence>
<evidence type="ECO:0000256" key="1">
    <source>
        <dbReference type="SAM" id="MobiDB-lite"/>
    </source>
</evidence>
<name>A0A5C3PTM5_9APHY</name>
<organism evidence="2 3">
    <name type="scientific">Polyporus arcularius HHB13444</name>
    <dbReference type="NCBI Taxonomy" id="1314778"/>
    <lineage>
        <taxon>Eukaryota</taxon>
        <taxon>Fungi</taxon>
        <taxon>Dikarya</taxon>
        <taxon>Basidiomycota</taxon>
        <taxon>Agaricomycotina</taxon>
        <taxon>Agaricomycetes</taxon>
        <taxon>Polyporales</taxon>
        <taxon>Polyporaceae</taxon>
        <taxon>Polyporus</taxon>
    </lineage>
</organism>
<dbReference type="InParanoid" id="A0A5C3PTM5"/>
<dbReference type="EMBL" id="ML210993">
    <property type="protein sequence ID" value="TFK92751.1"/>
    <property type="molecule type" value="Genomic_DNA"/>
</dbReference>
<feature type="region of interest" description="Disordered" evidence="1">
    <location>
        <begin position="1"/>
        <end position="22"/>
    </location>
</feature>
<dbReference type="AlphaFoldDB" id="A0A5C3PTM5"/>
<proteinExistence type="predicted"/>
<reference evidence="2 3" key="1">
    <citation type="journal article" date="2019" name="Nat. Ecol. Evol.">
        <title>Megaphylogeny resolves global patterns of mushroom evolution.</title>
        <authorList>
            <person name="Varga T."/>
            <person name="Krizsan K."/>
            <person name="Foldi C."/>
            <person name="Dima B."/>
            <person name="Sanchez-Garcia M."/>
            <person name="Sanchez-Ramirez S."/>
            <person name="Szollosi G.J."/>
            <person name="Szarkandi J.G."/>
            <person name="Papp V."/>
            <person name="Albert L."/>
            <person name="Andreopoulos W."/>
            <person name="Angelini C."/>
            <person name="Antonin V."/>
            <person name="Barry K.W."/>
            <person name="Bougher N.L."/>
            <person name="Buchanan P."/>
            <person name="Buyck B."/>
            <person name="Bense V."/>
            <person name="Catcheside P."/>
            <person name="Chovatia M."/>
            <person name="Cooper J."/>
            <person name="Damon W."/>
            <person name="Desjardin D."/>
            <person name="Finy P."/>
            <person name="Geml J."/>
            <person name="Haridas S."/>
            <person name="Hughes K."/>
            <person name="Justo A."/>
            <person name="Karasinski D."/>
            <person name="Kautmanova I."/>
            <person name="Kiss B."/>
            <person name="Kocsube S."/>
            <person name="Kotiranta H."/>
            <person name="LaButti K.M."/>
            <person name="Lechner B.E."/>
            <person name="Liimatainen K."/>
            <person name="Lipzen A."/>
            <person name="Lukacs Z."/>
            <person name="Mihaltcheva S."/>
            <person name="Morgado L.N."/>
            <person name="Niskanen T."/>
            <person name="Noordeloos M.E."/>
            <person name="Ohm R.A."/>
            <person name="Ortiz-Santana B."/>
            <person name="Ovrebo C."/>
            <person name="Racz N."/>
            <person name="Riley R."/>
            <person name="Savchenko A."/>
            <person name="Shiryaev A."/>
            <person name="Soop K."/>
            <person name="Spirin V."/>
            <person name="Szebenyi C."/>
            <person name="Tomsovsky M."/>
            <person name="Tulloss R.E."/>
            <person name="Uehling J."/>
            <person name="Grigoriev I.V."/>
            <person name="Vagvolgyi C."/>
            <person name="Papp T."/>
            <person name="Martin F.M."/>
            <person name="Miettinen O."/>
            <person name="Hibbett D.S."/>
            <person name="Nagy L.G."/>
        </authorList>
    </citation>
    <scope>NUCLEOTIDE SEQUENCE [LARGE SCALE GENOMIC DNA]</scope>
    <source>
        <strain evidence="2 3">HHB13444</strain>
    </source>
</reference>
<accession>A0A5C3PTM5</accession>